<accession>A0A3Q9KQ63</accession>
<evidence type="ECO:0000313" key="2">
    <source>
        <dbReference type="EMBL" id="AZS83496.1"/>
    </source>
</evidence>
<evidence type="ECO:0000313" key="3">
    <source>
        <dbReference type="Proteomes" id="UP000271291"/>
    </source>
</evidence>
<keyword evidence="1" id="KW-0732">Signal</keyword>
<dbReference type="AlphaFoldDB" id="A0A3Q9KQ63"/>
<dbReference type="Gene3D" id="2.60.40.10">
    <property type="entry name" value="Immunoglobulins"/>
    <property type="match status" value="1"/>
</dbReference>
<dbReference type="GO" id="GO:0005975">
    <property type="term" value="P:carbohydrate metabolic process"/>
    <property type="evidence" value="ECO:0007669"/>
    <property type="project" value="UniProtKB-ARBA"/>
</dbReference>
<feature type="signal peptide" evidence="1">
    <location>
        <begin position="1"/>
        <end position="43"/>
    </location>
</feature>
<protein>
    <submittedName>
        <fullName evidence="2">Tat pathway signal protein</fullName>
    </submittedName>
</protein>
<dbReference type="OrthoDB" id="614750at2"/>
<reference evidence="2 3" key="1">
    <citation type="submission" date="2018-12" db="EMBL/GenBank/DDBJ databases">
        <title>Streptomyces griseoviridis F1-27 complete genome.</title>
        <authorList>
            <person name="Mariita R.M."/>
            <person name="Sello J.K."/>
        </authorList>
    </citation>
    <scope>NUCLEOTIDE SEQUENCE [LARGE SCALE GENOMIC DNA]</scope>
    <source>
        <strain evidence="2 3">F1-27</strain>
    </source>
</reference>
<organism evidence="2 3">
    <name type="scientific">Streptomyces griseoviridis</name>
    <dbReference type="NCBI Taxonomy" id="45398"/>
    <lineage>
        <taxon>Bacteria</taxon>
        <taxon>Bacillati</taxon>
        <taxon>Actinomycetota</taxon>
        <taxon>Actinomycetes</taxon>
        <taxon>Kitasatosporales</taxon>
        <taxon>Streptomycetaceae</taxon>
        <taxon>Streptomyces</taxon>
    </lineage>
</organism>
<dbReference type="InterPro" id="IPR013783">
    <property type="entry name" value="Ig-like_fold"/>
</dbReference>
<feature type="chain" id="PRO_5018717826" evidence="1">
    <location>
        <begin position="44"/>
        <end position="915"/>
    </location>
</feature>
<dbReference type="KEGG" id="sgd:ELQ87_03730"/>
<evidence type="ECO:0000256" key="1">
    <source>
        <dbReference type="SAM" id="SignalP"/>
    </source>
</evidence>
<dbReference type="RefSeq" id="WP_127176407.1">
    <property type="nucleotide sequence ID" value="NZ_CP029078.1"/>
</dbReference>
<proteinExistence type="predicted"/>
<gene>
    <name evidence="2" type="ORF">ELQ87_03730</name>
</gene>
<dbReference type="Proteomes" id="UP000271291">
    <property type="component" value="Chromosome"/>
</dbReference>
<sequence>MSVATFCPPTGRTRATTPAAVLVALVSLLASLLALTGAGPAAAAGTECAPLALAPFGDPGGAVGTANLPSEGSACFTVRIEEAGLHLVSVGPRSIVHAQMYASDGTEVDCYDETFSESGRCQVPEPGTYTVKVVNGQWSDTDATVTVVPLTQATRGCFERTGTGWDLPAVSRTSTGPLEVDCQPFEGEPGELVRLTNGTKVYGGMTAWITDASGARICPHFPPDDQDSLSCVLPGTGPYRVISQVSNAEGGFPAAYAVTVRSLSAPRGCRPTSVRPFGTLDGLDFGSVPCFTFTASRTGPHLVQQVDDYSAAPVLVFDADGRIACREYDLCRLSAGGTYTAVLGRGTYPFEEYDDDLVVLDRASGAGCVSAGTGLFRGELSAVGEYDCVELNAPEGARIAALTPINASGVVAAPEVVDATGAQQCGATELAAGDCALTGTAPFRLLVHSKSEGARAIGAYALALHRTDAANDCPVLPSGSFTADGAEAVFGTDADTFSRCFSIPADAHSGAEVLQLAATSGGVPAKFSVLDTTGKRVCDRAATTNGWTLCDLTPSLAHTVLVTGRAQAAGYTLARRDVTRTASSAGCARTAATTVGGPSLAAPAGEPGTLTCHQVTAAATDVVHVDVRDALGTANLAVFGAEGDAECSFANRSCAVTGSTTHQVLVQTPATLKAAPEYHLDALRIADADGPAAECVRVPSVAYGYGPVTGTLDERHSAVCAVLPTAGFDRFAAEITDTSGATTTAVPALYNSRWSNGCTQSTSGALCAAGGSSSAAEPTLFLLGLPEKASSTAYSARLTCQSTLCGTEKAAVTAVSPATGVAGTKVKLTVTGTALGPDTQVRLRQSGRTLTAVTDSVAADNRSVTATLDLTDVAAGGWDVSVSTRCCEYQRGGFTVTRPGLTTTALSKPTKATVK</sequence>
<name>A0A3Q9KQ63_STRGD</name>
<dbReference type="EMBL" id="CP034687">
    <property type="protein sequence ID" value="AZS83496.1"/>
    <property type="molecule type" value="Genomic_DNA"/>
</dbReference>